<evidence type="ECO:0000256" key="2">
    <source>
        <dbReference type="ARBA" id="ARBA00004202"/>
    </source>
</evidence>
<keyword evidence="7" id="KW-1003">Cell membrane</keyword>
<evidence type="ECO:0000256" key="10">
    <source>
        <dbReference type="ARBA" id="ARBA00047607"/>
    </source>
</evidence>
<dbReference type="InterPro" id="IPR043129">
    <property type="entry name" value="ATPase_NBD"/>
</dbReference>
<dbReference type="NCBIfam" id="TIGR03706">
    <property type="entry name" value="exo_poly_only"/>
    <property type="match status" value="1"/>
</dbReference>
<dbReference type="InterPro" id="IPR003695">
    <property type="entry name" value="Ppx_GppA_N"/>
</dbReference>
<sequence>MTQPDNAFVDLNTREASQVAALDLGSNSFHLVVARIVAGSVQILHRVKQKVRLADGLDEADVLSPEAMQRGLNMLALVAQSLKGFEPDKVRIVATYTLRKAVNAHDFLVAAREVLPYPIEVIAGTEEARLIFMGVAHTNHAQGQSLVVDIGGGSTEFAIGEGFDPLLLRSLDMGCVSFTQRFFANGDISKKAFRRAVTAAEQELEHIEKRYRKLGWRQCFGTSGTIKAIAEACKALQLSPRAGVITAQALQQLAAMVLVWERVEHIQLEGISQDRREVLLAGLAILTAVFNRLDIDQMEYSSAALREGVLYEMEEELTQHTSVRARSAESLATRYDVDTEQARRVLATCRMLFDQVAANWQLSKGDLGDLLGWAALLHEVGLQINSRGVQRHSGYILQHVELPGFNQEQQHLLATLVSLHRNKIRQLETIEWDIYRWQDIRYLVALLRLGVLLNIKRQDDFVPHIEASASEQRINLSFPSGWLVDKPIITADLRREQHQIKALGLVLLINGEEDLTLAD</sequence>
<dbReference type="SUPFAM" id="SSF53067">
    <property type="entry name" value="Actin-like ATPase domain"/>
    <property type="match status" value="2"/>
</dbReference>
<protein>
    <recommendedName>
        <fullName evidence="6">Exopolyphosphatase</fullName>
        <ecNumber evidence="5">3.6.1.11</ecNumber>
    </recommendedName>
</protein>
<comment type="cofactor">
    <cofactor evidence="1">
        <name>Mg(2+)</name>
        <dbReference type="ChEBI" id="CHEBI:18420"/>
    </cofactor>
</comment>
<comment type="catalytic activity">
    <reaction evidence="10">
        <text>[phosphate](n) + H2O = [phosphate](n-1) + phosphate + H(+)</text>
        <dbReference type="Rhea" id="RHEA:21528"/>
        <dbReference type="Rhea" id="RHEA-COMP:9859"/>
        <dbReference type="Rhea" id="RHEA-COMP:14279"/>
        <dbReference type="ChEBI" id="CHEBI:15377"/>
        <dbReference type="ChEBI" id="CHEBI:15378"/>
        <dbReference type="ChEBI" id="CHEBI:16838"/>
        <dbReference type="ChEBI" id="CHEBI:43474"/>
        <dbReference type="EC" id="3.6.1.11"/>
    </reaction>
</comment>
<feature type="domain" description="Ppx/GppA phosphatase N-terminal" evidence="12">
    <location>
        <begin position="32"/>
        <end position="315"/>
    </location>
</feature>
<evidence type="ECO:0000259" key="12">
    <source>
        <dbReference type="Pfam" id="PF02541"/>
    </source>
</evidence>
<keyword evidence="15" id="KW-1185">Reference proteome</keyword>
<gene>
    <name evidence="14" type="primary">ppx</name>
    <name evidence="14" type="ORF">ACFP85_03115</name>
</gene>
<name>A0ABW1XK49_9ALTE</name>
<dbReference type="PANTHER" id="PTHR30005:SF14">
    <property type="entry name" value="EXOPOLYPHOSPHATASE"/>
    <property type="match status" value="1"/>
</dbReference>
<accession>A0ABW1XK49</accession>
<evidence type="ECO:0000256" key="8">
    <source>
        <dbReference type="ARBA" id="ARBA00022801"/>
    </source>
</evidence>
<dbReference type="Pfam" id="PF21447">
    <property type="entry name" value="Ppx-GppA_III"/>
    <property type="match status" value="1"/>
</dbReference>
<dbReference type="PIRSF" id="PIRSF001267">
    <property type="entry name" value="Pyrophosphatase_GppA_Ppx"/>
    <property type="match status" value="1"/>
</dbReference>
<organism evidence="14 15">
    <name type="scientific">Pseudobowmanella zhangzhouensis</name>
    <dbReference type="NCBI Taxonomy" id="1537679"/>
    <lineage>
        <taxon>Bacteria</taxon>
        <taxon>Pseudomonadati</taxon>
        <taxon>Pseudomonadota</taxon>
        <taxon>Gammaproteobacteria</taxon>
        <taxon>Alteromonadales</taxon>
        <taxon>Alteromonadaceae</taxon>
    </lineage>
</organism>
<dbReference type="EC" id="3.6.1.11" evidence="5"/>
<evidence type="ECO:0000256" key="6">
    <source>
        <dbReference type="ARBA" id="ARBA00020416"/>
    </source>
</evidence>
<comment type="subcellular location">
    <subcellularLocation>
        <location evidence="2">Cell membrane</location>
        <topology evidence="2">Peripheral membrane protein</topology>
    </subcellularLocation>
</comment>
<comment type="similarity">
    <text evidence="3">Belongs to the GppA/Ppx family.</text>
</comment>
<comment type="caution">
    <text evidence="14">The sequence shown here is derived from an EMBL/GenBank/DDBJ whole genome shotgun (WGS) entry which is preliminary data.</text>
</comment>
<evidence type="ECO:0000256" key="4">
    <source>
        <dbReference type="ARBA" id="ARBA00011738"/>
    </source>
</evidence>
<keyword evidence="8 14" id="KW-0378">Hydrolase</keyword>
<evidence type="ECO:0000256" key="7">
    <source>
        <dbReference type="ARBA" id="ARBA00022475"/>
    </source>
</evidence>
<evidence type="ECO:0000256" key="1">
    <source>
        <dbReference type="ARBA" id="ARBA00001946"/>
    </source>
</evidence>
<dbReference type="Gene3D" id="3.30.420.150">
    <property type="entry name" value="Exopolyphosphatase. Domain 2"/>
    <property type="match status" value="1"/>
</dbReference>
<dbReference type="GO" id="GO:0004309">
    <property type="term" value="F:exopolyphosphatase activity"/>
    <property type="evidence" value="ECO:0007669"/>
    <property type="project" value="UniProtKB-EC"/>
</dbReference>
<evidence type="ECO:0000256" key="9">
    <source>
        <dbReference type="ARBA" id="ARBA00023136"/>
    </source>
</evidence>
<keyword evidence="11" id="KW-0175">Coiled coil</keyword>
<dbReference type="EMBL" id="JBHSUS010000001">
    <property type="protein sequence ID" value="MFC6439145.1"/>
    <property type="molecule type" value="Genomic_DNA"/>
</dbReference>
<dbReference type="Gene3D" id="1.10.3210.10">
    <property type="entry name" value="Hypothetical protein af1432"/>
    <property type="match status" value="1"/>
</dbReference>
<dbReference type="InterPro" id="IPR022371">
    <property type="entry name" value="Exopolyphosphatase"/>
</dbReference>
<dbReference type="InterPro" id="IPR030673">
    <property type="entry name" value="PyroPPase_GppA_Ppx"/>
</dbReference>
<dbReference type="Pfam" id="PF02541">
    <property type="entry name" value="Ppx-GppA"/>
    <property type="match status" value="1"/>
</dbReference>
<comment type="subunit">
    <text evidence="4">Homodimer.</text>
</comment>
<reference evidence="15" key="1">
    <citation type="journal article" date="2019" name="Int. J. Syst. Evol. Microbiol.">
        <title>The Global Catalogue of Microorganisms (GCM) 10K type strain sequencing project: providing services to taxonomists for standard genome sequencing and annotation.</title>
        <authorList>
            <consortium name="The Broad Institute Genomics Platform"/>
            <consortium name="The Broad Institute Genome Sequencing Center for Infectious Disease"/>
            <person name="Wu L."/>
            <person name="Ma J."/>
        </authorList>
    </citation>
    <scope>NUCLEOTIDE SEQUENCE [LARGE SCALE GENOMIC DNA]</scope>
    <source>
        <strain evidence="15">CGMCC 1.16031</strain>
    </source>
</reference>
<feature type="coiled-coil region" evidence="11">
    <location>
        <begin position="190"/>
        <end position="217"/>
    </location>
</feature>
<evidence type="ECO:0000313" key="15">
    <source>
        <dbReference type="Proteomes" id="UP001596364"/>
    </source>
</evidence>
<dbReference type="SUPFAM" id="SSF109604">
    <property type="entry name" value="HD-domain/PDEase-like"/>
    <property type="match status" value="1"/>
</dbReference>
<dbReference type="Gene3D" id="3.30.420.40">
    <property type="match status" value="1"/>
</dbReference>
<dbReference type="PANTHER" id="PTHR30005">
    <property type="entry name" value="EXOPOLYPHOSPHATASE"/>
    <property type="match status" value="1"/>
</dbReference>
<dbReference type="RefSeq" id="WP_131259257.1">
    <property type="nucleotide sequence ID" value="NZ_JBHSUS010000001.1"/>
</dbReference>
<proteinExistence type="inferred from homology"/>
<evidence type="ECO:0000259" key="13">
    <source>
        <dbReference type="Pfam" id="PF21447"/>
    </source>
</evidence>
<evidence type="ECO:0000256" key="11">
    <source>
        <dbReference type="SAM" id="Coils"/>
    </source>
</evidence>
<evidence type="ECO:0000313" key="14">
    <source>
        <dbReference type="EMBL" id="MFC6439145.1"/>
    </source>
</evidence>
<dbReference type="InterPro" id="IPR048950">
    <property type="entry name" value="Ppx_GppA_C"/>
</dbReference>
<dbReference type="Proteomes" id="UP001596364">
    <property type="component" value="Unassembled WGS sequence"/>
</dbReference>
<evidence type="ECO:0000256" key="3">
    <source>
        <dbReference type="ARBA" id="ARBA00007125"/>
    </source>
</evidence>
<keyword evidence="9" id="KW-0472">Membrane</keyword>
<feature type="domain" description="Ppx/GppA phosphatase C-terminal" evidence="13">
    <location>
        <begin position="323"/>
        <end position="497"/>
    </location>
</feature>
<evidence type="ECO:0000256" key="5">
    <source>
        <dbReference type="ARBA" id="ARBA00012451"/>
    </source>
</evidence>
<dbReference type="InterPro" id="IPR050273">
    <property type="entry name" value="GppA/Ppx_hydrolase"/>
</dbReference>